<name>A0A3M7QN65_BRAPC</name>
<proteinExistence type="predicted"/>
<dbReference type="Proteomes" id="UP000276133">
    <property type="component" value="Unassembled WGS sequence"/>
</dbReference>
<keyword evidence="2" id="KW-1185">Reference proteome</keyword>
<comment type="caution">
    <text evidence="1">The sequence shown here is derived from an EMBL/GenBank/DDBJ whole genome shotgun (WGS) entry which is preliminary data.</text>
</comment>
<evidence type="ECO:0000313" key="2">
    <source>
        <dbReference type="Proteomes" id="UP000276133"/>
    </source>
</evidence>
<dbReference type="AlphaFoldDB" id="A0A3M7QN65"/>
<evidence type="ECO:0000313" key="1">
    <source>
        <dbReference type="EMBL" id="RNA12435.1"/>
    </source>
</evidence>
<organism evidence="1 2">
    <name type="scientific">Brachionus plicatilis</name>
    <name type="common">Marine rotifer</name>
    <name type="synonym">Brachionus muelleri</name>
    <dbReference type="NCBI Taxonomy" id="10195"/>
    <lineage>
        <taxon>Eukaryota</taxon>
        <taxon>Metazoa</taxon>
        <taxon>Spiralia</taxon>
        <taxon>Gnathifera</taxon>
        <taxon>Rotifera</taxon>
        <taxon>Eurotatoria</taxon>
        <taxon>Monogononta</taxon>
        <taxon>Pseudotrocha</taxon>
        <taxon>Ploima</taxon>
        <taxon>Brachionidae</taxon>
        <taxon>Brachionus</taxon>
    </lineage>
</organism>
<sequence length="110" mass="12852">MISHGLKCTKKNYSKLIKSLFKIYNFSYRKLKSKTIFLLENDMAENTLDDLINDLQNININKGKITTSQKKFPTLSYGENIVKLETGTIFKRKPKYILLDERINEIVKTC</sequence>
<accession>A0A3M7QN65</accession>
<protein>
    <submittedName>
        <fullName evidence="1">Uncharacterized protein</fullName>
    </submittedName>
</protein>
<reference evidence="1 2" key="1">
    <citation type="journal article" date="2018" name="Sci. Rep.">
        <title>Genomic signatures of local adaptation to the degree of environmental predictability in rotifers.</title>
        <authorList>
            <person name="Franch-Gras L."/>
            <person name="Hahn C."/>
            <person name="Garcia-Roger E.M."/>
            <person name="Carmona M.J."/>
            <person name="Serra M."/>
            <person name="Gomez A."/>
        </authorList>
    </citation>
    <scope>NUCLEOTIDE SEQUENCE [LARGE SCALE GENOMIC DNA]</scope>
    <source>
        <strain evidence="1">HYR1</strain>
    </source>
</reference>
<dbReference type="EMBL" id="REGN01005694">
    <property type="protein sequence ID" value="RNA12435.1"/>
    <property type="molecule type" value="Genomic_DNA"/>
</dbReference>
<gene>
    <name evidence="1" type="ORF">BpHYR1_037972</name>
</gene>